<dbReference type="SUPFAM" id="SSF55620">
    <property type="entry name" value="Tetrahydrobiopterin biosynthesis enzymes-like"/>
    <property type="match status" value="1"/>
</dbReference>
<dbReference type="EMBL" id="KM101117">
    <property type="protein sequence ID" value="AIK68778.1"/>
    <property type="molecule type" value="Genomic_DNA"/>
</dbReference>
<evidence type="ECO:0000256" key="4">
    <source>
        <dbReference type="ARBA" id="ARBA00023239"/>
    </source>
</evidence>
<dbReference type="Gene3D" id="3.30.479.10">
    <property type="entry name" value="6-pyruvoyl tetrahydropterin synthase/QueD"/>
    <property type="match status" value="1"/>
</dbReference>
<evidence type="ECO:0000256" key="2">
    <source>
        <dbReference type="ARBA" id="ARBA00022723"/>
    </source>
</evidence>
<gene>
    <name evidence="5" type="ORF">PBI_LIZLEMON_4</name>
</gene>
<organism evidence="5 6">
    <name type="scientific">Mycobacterium phage LizLemon</name>
    <dbReference type="NCBI Taxonomy" id="1527533"/>
    <lineage>
        <taxon>Viruses</taxon>
        <taxon>Duplodnaviria</taxon>
        <taxon>Heunggongvirae</taxon>
        <taxon>Uroviricota</taxon>
        <taxon>Caudoviricetes</taxon>
        <taxon>Bclasvirinae</taxon>
        <taxon>Rosebushvirus</taxon>
        <taxon>Rosebushvirus rosebush</taxon>
    </lineage>
</organism>
<proteinExistence type="predicted"/>
<accession>A0A076YMF0</accession>
<dbReference type="Proteomes" id="UP000230449">
    <property type="component" value="Segment"/>
</dbReference>
<sequence length="143" mass="15604">MSELVFLTVKHHFSAGHRIPGLAGAGGKCATPHGHTFGVEWTFQVSSLDASEFEFAEAKKLLRGWVDEHLDHGFLVAPDDLLVRNTFADNGWKYFEVPPVPSTEAIGALLLRVGNGFEAITAPCTQVLITEGPHNEARVVARR</sequence>
<evidence type="ECO:0000256" key="1">
    <source>
        <dbReference type="ARBA" id="ARBA00001947"/>
    </source>
</evidence>
<comment type="cofactor">
    <cofactor evidence="1">
        <name>Zn(2+)</name>
        <dbReference type="ChEBI" id="CHEBI:29105"/>
    </cofactor>
</comment>
<name>A0A076YMF0_9CAUD</name>
<dbReference type="InterPro" id="IPR007115">
    <property type="entry name" value="6-PTP_synth/QueD"/>
</dbReference>
<evidence type="ECO:0000256" key="3">
    <source>
        <dbReference type="ARBA" id="ARBA00022833"/>
    </source>
</evidence>
<dbReference type="Pfam" id="PF01242">
    <property type="entry name" value="PTPS"/>
    <property type="match status" value="1"/>
</dbReference>
<evidence type="ECO:0000313" key="5">
    <source>
        <dbReference type="EMBL" id="AIK68778.1"/>
    </source>
</evidence>
<dbReference type="InterPro" id="IPR038418">
    <property type="entry name" value="6-PTP_synth/QueD_sf"/>
</dbReference>
<keyword evidence="3" id="KW-0862">Zinc</keyword>
<protein>
    <submittedName>
        <fullName evidence="5">QueD-like queosine biosynthesis protein</fullName>
    </submittedName>
</protein>
<dbReference type="GO" id="GO:0046872">
    <property type="term" value="F:metal ion binding"/>
    <property type="evidence" value="ECO:0007669"/>
    <property type="project" value="UniProtKB-KW"/>
</dbReference>
<evidence type="ECO:0000313" key="6">
    <source>
        <dbReference type="Proteomes" id="UP000230449"/>
    </source>
</evidence>
<dbReference type="PANTHER" id="PTHR12589">
    <property type="entry name" value="PYRUVOYL TETRAHYDROBIOPTERIN SYNTHASE"/>
    <property type="match status" value="1"/>
</dbReference>
<keyword evidence="2" id="KW-0479">Metal-binding</keyword>
<reference evidence="5 6" key="1">
    <citation type="submission" date="2014-06" db="EMBL/GenBank/DDBJ databases">
        <authorList>
            <person name="Pfaffle P.K."/>
            <person name="Tobiason D.M."/>
            <person name="Arnold K."/>
            <person name="Ash A."/>
            <person name="Austin Q."/>
            <person name="Brahm K."/>
            <person name="Carberry B."/>
            <person name="Grant J."/>
            <person name="Leckie K."/>
            <person name="Meder A."/>
            <person name="Newsom A."/>
            <person name="Reinecke M."/>
            <person name="Rognrud K."/>
            <person name="Serrano M.G."/>
            <person name="Buck G."/>
            <person name="Lee V."/>
            <person name="Wang Y."/>
            <person name="Carvalho R."/>
            <person name="Voegtly L."/>
            <person name="Shi R."/>
            <person name="Duckworth R."/>
            <person name="Johnson A."/>
            <person name="Loviza R."/>
            <person name="Walstead R."/>
            <person name="Shah Z."/>
            <person name="Kiflezghi M."/>
            <person name="Wade K."/>
            <person name="Anders K.R."/>
            <person name="Braun M.A."/>
            <person name="Delesalle V.A."/>
            <person name="Hughes L.E."/>
            <person name="Ware V.C."/>
            <person name="Bradley K.W."/>
            <person name="Barker L.P."/>
            <person name="Asai D.J."/>
            <person name="Bowman C.A."/>
            <person name="Russell D.A."/>
            <person name="Pope W.H."/>
            <person name="Jacobs-Sera D."/>
            <person name="Hendrix R.W."/>
            <person name="Hatfull G.F."/>
        </authorList>
    </citation>
    <scope>NUCLEOTIDE SEQUENCE [LARGE SCALE GENOMIC DNA]</scope>
</reference>
<dbReference type="GO" id="GO:0016829">
    <property type="term" value="F:lyase activity"/>
    <property type="evidence" value="ECO:0007669"/>
    <property type="project" value="UniProtKB-KW"/>
</dbReference>
<dbReference type="PANTHER" id="PTHR12589:SF7">
    <property type="entry name" value="6-PYRUVOYL TETRAHYDROBIOPTERIN SYNTHASE"/>
    <property type="match status" value="1"/>
</dbReference>
<keyword evidence="4" id="KW-0456">Lyase</keyword>